<organism evidence="2 3">
    <name type="scientific">Mycobacterium [tuberculosis] TKK-01-0051</name>
    <dbReference type="NCBI Taxonomy" id="1324261"/>
    <lineage>
        <taxon>Bacteria</taxon>
        <taxon>Bacillati</taxon>
        <taxon>Actinomycetota</taxon>
        <taxon>Actinomycetes</taxon>
        <taxon>Mycobacteriales</taxon>
        <taxon>Mycobacteriaceae</taxon>
        <taxon>Mycobacterium</taxon>
        <taxon>Mycobacterium avium complex (MAC)</taxon>
    </lineage>
</organism>
<dbReference type="Proteomes" id="UP000025947">
    <property type="component" value="Unassembled WGS sequence"/>
</dbReference>
<proteinExistence type="predicted"/>
<dbReference type="HOGENOM" id="CLU_020413_1_0_11"/>
<dbReference type="AlphaFoldDB" id="A0A051TXB9"/>
<protein>
    <recommendedName>
        <fullName evidence="1">Hydantoinase B/oxoprolinase domain-containing protein</fullName>
    </recommendedName>
</protein>
<sequence length="608" mass="65028">MLDQVTYQVIHGGLRALAQEMKVSVMRTAYSPIVAAGGDMSAGITDTAGRVVAQGQDIPAQLGALPSSLDAMLGSWDRELRPGDVLIGNDPYDCGSNHINDVCLVMPAFFEDDLLGFVCTRTHWMDIGGATPGSFNARVPDMYAEGLRIPTLQAYSNYEPVRDMWELIFANVRGRTEREWDLRAGFAGCVTAERGLRRIAGRYGPGSVKEVMARAIADTESRVRARIAAVPDGTYRAVDWFEGDGWVDTPIRLEAAVTVAGDEIEIDWAGTDDQVRGGVNLPLSSTVGVGIYALKAALAPDVVPNAGMWAPLTVRAPAGSFVNPRPPAANQASAAETIQRCADLLMMCLGQAVPDQVMAGTFASATVLMLEGRDPVSWRREMLRRDRAVFMDNSPGGMGGRISGDGVSGIKVHTGNARVPSIESAEFALPIRALRWERVPDTGGAGRERGGCGVAREWLILDDDVSATLMAERARVPAPGFFGAAPGSAARYVVNDGDVDARHLPSKSAPITLRAGERFLLQSAGGGGYGSPLDRNPERVASDVLEHYVSAESARADYGVVLTETCEVDVEATARERAGRQRATAQLDRGSFTYGPLNSDGFAHDFEL</sequence>
<dbReference type="PANTHER" id="PTHR11365:SF23">
    <property type="entry name" value="HYPOTHETICAL 5-OXOPROLINASE (EUROFUNG)-RELATED"/>
    <property type="match status" value="1"/>
</dbReference>
<evidence type="ECO:0000259" key="1">
    <source>
        <dbReference type="Pfam" id="PF02538"/>
    </source>
</evidence>
<dbReference type="EMBL" id="JLXW01000010">
    <property type="protein sequence ID" value="KBZ60996.1"/>
    <property type="molecule type" value="Genomic_DNA"/>
</dbReference>
<dbReference type="Pfam" id="PF02538">
    <property type="entry name" value="Hydantoinase_B"/>
    <property type="match status" value="1"/>
</dbReference>
<dbReference type="InterPro" id="IPR045079">
    <property type="entry name" value="Oxoprolinase-like"/>
</dbReference>
<feature type="domain" description="Hydantoinase B/oxoprolinase" evidence="1">
    <location>
        <begin position="3"/>
        <end position="532"/>
    </location>
</feature>
<dbReference type="GO" id="GO:0005829">
    <property type="term" value="C:cytosol"/>
    <property type="evidence" value="ECO:0007669"/>
    <property type="project" value="TreeGrafter"/>
</dbReference>
<keyword evidence="3" id="KW-1185">Reference proteome</keyword>
<dbReference type="GO" id="GO:0006749">
    <property type="term" value="P:glutathione metabolic process"/>
    <property type="evidence" value="ECO:0007669"/>
    <property type="project" value="TreeGrafter"/>
</dbReference>
<evidence type="ECO:0000313" key="3">
    <source>
        <dbReference type="Proteomes" id="UP000025947"/>
    </source>
</evidence>
<dbReference type="RefSeq" id="WP_044486401.1">
    <property type="nucleotide sequence ID" value="NZ_KK328284.1"/>
</dbReference>
<dbReference type="GO" id="GO:0017168">
    <property type="term" value="F:5-oxoprolinase (ATP-hydrolyzing) activity"/>
    <property type="evidence" value="ECO:0007669"/>
    <property type="project" value="TreeGrafter"/>
</dbReference>
<dbReference type="PATRIC" id="fig|1324261.3.peg.3985"/>
<accession>A0A051TXB9</accession>
<comment type="caution">
    <text evidence="2">The sequence shown here is derived from an EMBL/GenBank/DDBJ whole genome shotgun (WGS) entry which is preliminary data.</text>
</comment>
<reference evidence="2 3" key="1">
    <citation type="submission" date="2014-04" db="EMBL/GenBank/DDBJ databases">
        <title>The Genome Sequence of Mycobacterium tuberculosis TKK-01-0051.</title>
        <authorList>
            <consortium name="The Broad Institute Genomics Platform"/>
            <consortium name="The Broad Institute Genome Sequencing Center for Infectious Disease"/>
            <person name="Earl A.M."/>
            <person name="Cohen K."/>
            <person name="Pym A."/>
            <person name="Bishai W."/>
            <person name="Maharaj K."/>
            <person name="Desjardins C."/>
            <person name="Abeel T."/>
            <person name="Young S."/>
            <person name="Zeng Q."/>
            <person name="Gargeya S."/>
            <person name="Abouelleil A."/>
            <person name="Alvarado L."/>
            <person name="Chapman S.B."/>
            <person name="Gainer-Dewar J."/>
            <person name="Goldberg J."/>
            <person name="Griggs A."/>
            <person name="Gujja S."/>
            <person name="Hansen M."/>
            <person name="Howarth C."/>
            <person name="Imamovic A."/>
            <person name="Larimer J."/>
            <person name="Murphy C."/>
            <person name="Naylor J."/>
            <person name="Pearson M."/>
            <person name="Poon T.W."/>
            <person name="Priest M."/>
            <person name="Roberts A."/>
            <person name="Saif S."/>
            <person name="Shea T."/>
            <person name="Sykes S."/>
            <person name="Wortman J."/>
            <person name="Nusbaum C."/>
            <person name="Birren B."/>
        </authorList>
    </citation>
    <scope>NUCLEOTIDE SEQUENCE [LARGE SCALE GENOMIC DNA]</scope>
    <source>
        <strain evidence="2 3">TKK-01-0051</strain>
    </source>
</reference>
<gene>
    <name evidence="2" type="ORF">K875_03947</name>
</gene>
<dbReference type="InterPro" id="IPR003692">
    <property type="entry name" value="Hydantoinase_B"/>
</dbReference>
<dbReference type="PANTHER" id="PTHR11365">
    <property type="entry name" value="5-OXOPROLINASE RELATED"/>
    <property type="match status" value="1"/>
</dbReference>
<name>A0A051TXB9_9MYCO</name>
<evidence type="ECO:0000313" key="2">
    <source>
        <dbReference type="EMBL" id="KBZ60996.1"/>
    </source>
</evidence>